<keyword evidence="1" id="KW-0812">Transmembrane</keyword>
<reference evidence="2 3" key="1">
    <citation type="submission" date="2024-06" db="EMBL/GenBank/DDBJ databases">
        <title>Genomic Encyclopedia of Type Strains, Phase V (KMG-V): Genome sequencing to study the core and pangenomes of soil and plant-associated prokaryotes.</title>
        <authorList>
            <person name="Whitman W."/>
        </authorList>
    </citation>
    <scope>NUCLEOTIDE SEQUENCE [LARGE SCALE GENOMIC DNA]</scope>
    <source>
        <strain evidence="2 3">USDA 160</strain>
    </source>
</reference>
<keyword evidence="1" id="KW-0472">Membrane</keyword>
<dbReference type="EMBL" id="JBEPTQ010000002">
    <property type="protein sequence ID" value="MET4722850.1"/>
    <property type="molecule type" value="Genomic_DNA"/>
</dbReference>
<protein>
    <submittedName>
        <fullName evidence="2">Uncharacterized protein</fullName>
    </submittedName>
</protein>
<comment type="caution">
    <text evidence="2">The sequence shown here is derived from an EMBL/GenBank/DDBJ whole genome shotgun (WGS) entry which is preliminary data.</text>
</comment>
<proteinExistence type="predicted"/>
<sequence>MLRLLEWLVRRAAVDSARPDWTLLAVSELASAAIVLFFRSMFSV</sequence>
<organism evidence="2 3">
    <name type="scientific">Bradyrhizobium japonicum</name>
    <dbReference type="NCBI Taxonomy" id="375"/>
    <lineage>
        <taxon>Bacteria</taxon>
        <taxon>Pseudomonadati</taxon>
        <taxon>Pseudomonadota</taxon>
        <taxon>Alphaproteobacteria</taxon>
        <taxon>Hyphomicrobiales</taxon>
        <taxon>Nitrobacteraceae</taxon>
        <taxon>Bradyrhizobium</taxon>
    </lineage>
</organism>
<accession>A0ABV2S1Z2</accession>
<evidence type="ECO:0000313" key="2">
    <source>
        <dbReference type="EMBL" id="MET4722850.1"/>
    </source>
</evidence>
<keyword evidence="3" id="KW-1185">Reference proteome</keyword>
<evidence type="ECO:0000256" key="1">
    <source>
        <dbReference type="SAM" id="Phobius"/>
    </source>
</evidence>
<name>A0ABV2S1Z2_BRAJP</name>
<feature type="transmembrane region" description="Helical" evidence="1">
    <location>
        <begin position="21"/>
        <end position="42"/>
    </location>
</feature>
<evidence type="ECO:0000313" key="3">
    <source>
        <dbReference type="Proteomes" id="UP001549291"/>
    </source>
</evidence>
<dbReference type="RefSeq" id="WP_277996310.1">
    <property type="nucleotide sequence ID" value="NZ_CP066351.1"/>
</dbReference>
<dbReference type="Proteomes" id="UP001549291">
    <property type="component" value="Unassembled WGS sequence"/>
</dbReference>
<gene>
    <name evidence="2" type="ORF">ABIF63_006956</name>
</gene>
<keyword evidence="1" id="KW-1133">Transmembrane helix</keyword>